<dbReference type="InterPro" id="IPR047213">
    <property type="entry name" value="TPP_PYR_PDC_IPDC-like"/>
</dbReference>
<keyword evidence="14" id="KW-1185">Reference proteome</keyword>
<feature type="domain" description="Thiamine pyrophosphate enzyme central" evidence="10">
    <location>
        <begin position="249"/>
        <end position="371"/>
    </location>
</feature>
<dbReference type="SUPFAM" id="SSF52467">
    <property type="entry name" value="DHS-like NAD/FAD-binding domain"/>
    <property type="match status" value="1"/>
</dbReference>
<evidence type="ECO:0000256" key="2">
    <source>
        <dbReference type="ARBA" id="ARBA00007812"/>
    </source>
</evidence>
<evidence type="ECO:0000256" key="8">
    <source>
        <dbReference type="PIRSR" id="PIRSR036565-2"/>
    </source>
</evidence>
<dbReference type="InterPro" id="IPR012110">
    <property type="entry name" value="PDC/IPDC-like"/>
</dbReference>
<dbReference type="Gene3D" id="3.40.50.1220">
    <property type="entry name" value="TPP-binding domain"/>
    <property type="match status" value="1"/>
</dbReference>
<accession>A0A8H7ZIF4</accession>
<dbReference type="GO" id="GO:0030976">
    <property type="term" value="F:thiamine pyrophosphate binding"/>
    <property type="evidence" value="ECO:0007669"/>
    <property type="project" value="InterPro"/>
</dbReference>
<dbReference type="InterPro" id="IPR029035">
    <property type="entry name" value="DHS-like_NAD/FAD-binding_dom"/>
</dbReference>
<dbReference type="Pfam" id="PF02776">
    <property type="entry name" value="TPP_enzyme_N"/>
    <property type="match status" value="1"/>
</dbReference>
<dbReference type="Gene3D" id="3.40.50.970">
    <property type="match status" value="2"/>
</dbReference>
<dbReference type="EMBL" id="JAEOAQ010000002">
    <property type="protein sequence ID" value="KAG5420596.1"/>
    <property type="molecule type" value="Genomic_DNA"/>
</dbReference>
<dbReference type="CDD" id="cd07038">
    <property type="entry name" value="TPP_PYR_PDC_IPDC_like"/>
    <property type="match status" value="1"/>
</dbReference>
<evidence type="ECO:0000313" key="14">
    <source>
        <dbReference type="Proteomes" id="UP000669133"/>
    </source>
</evidence>
<dbReference type="GO" id="GO:0000949">
    <property type="term" value="P:aromatic amino acid family catabolic process to alcohol via Ehrlich pathway"/>
    <property type="evidence" value="ECO:0007669"/>
    <property type="project" value="TreeGrafter"/>
</dbReference>
<organism evidence="13 14">
    <name type="scientific">Candida metapsilosis</name>
    <dbReference type="NCBI Taxonomy" id="273372"/>
    <lineage>
        <taxon>Eukaryota</taxon>
        <taxon>Fungi</taxon>
        <taxon>Dikarya</taxon>
        <taxon>Ascomycota</taxon>
        <taxon>Saccharomycotina</taxon>
        <taxon>Pichiomycetes</taxon>
        <taxon>Debaryomycetaceae</taxon>
        <taxon>Candida/Lodderomyces clade</taxon>
        <taxon>Candida</taxon>
    </lineage>
</organism>
<feature type="binding site" evidence="8">
    <location>
        <position position="536"/>
    </location>
    <ligand>
        <name>Mg(2+)</name>
        <dbReference type="ChEBI" id="CHEBI:18420"/>
    </ligand>
</feature>
<dbReference type="GO" id="GO:0005634">
    <property type="term" value="C:nucleus"/>
    <property type="evidence" value="ECO:0007669"/>
    <property type="project" value="TreeGrafter"/>
</dbReference>
<sequence>MVPVRETTPATPPAIEETEIPTILPENIGFGEFLFQRIAQANPKLKTIFEIPGDFNLNLLEHAFTPSVTSKGIKLINTCNELNGAYAADAYSKAIDGLSVFISTYGVGELSAINGIANAFTEYGAVLHIVGTTSTRQKEEAKSKIVNIHHLVPNRDAFTPPDHAVYEKMVDGVSCIRESLDRDISSNIAKVDKVLRTIIQERRPGYLFIPCDVPDMITSSSILHKKPFSPLSQYQGTAHAKSVLNEVTDTILSLLYKSKDPSLFADCLVNRFGAQKELNKLVEMLPESVKLFSSNYGRNIDETKSNYVGVYSGAGSSDFKVKDLFENSDFLLLLGFYDTEMNNGGCTCDFSKAANTIIVHPDYIRINSAIHHNKQFNGEKLFSMQEFLQNLVEKLDVSKIAAVRQTTYQYIPQDTYVASKADNSYCPQAMINAFFTKHLQPNDFFIVDTMSFSFGVTDIKFPQNLHLLSGWGYGSIGYAVPATFGAIMAINDLGSNRRIILVQGDGGAQMTAQEFSSFIRYHHILHNLPKVFLLNNDGYTIERKLLGPTRPYNDINGLWKWSKLLSVFGGVEGKTHEAYKIHNVQEFEEQLGTGKLGDSSRLQFYEVIAGKFDVPTRVDRMMTSK</sequence>
<dbReference type="Proteomes" id="UP000669133">
    <property type="component" value="Unassembled WGS sequence"/>
</dbReference>
<reference evidence="13 14" key="1">
    <citation type="submission" date="2020-12" db="EMBL/GenBank/DDBJ databases">
        <title>Effect of drift, selection, and recombination on the evolution of hybrid genomes in Candida yeast pathogens.</title>
        <authorList>
            <person name="Mixao V."/>
            <person name="Ksiezopolska E."/>
            <person name="Saus E."/>
            <person name="Boekhout T."/>
            <person name="Gacser A."/>
            <person name="Gabaldon T."/>
        </authorList>
    </citation>
    <scope>NUCLEOTIDE SEQUENCE [LARGE SCALE GENOMIC DNA]</scope>
    <source>
        <strain evidence="13 14">BP57</strain>
    </source>
</reference>
<protein>
    <submittedName>
        <fullName evidence="13">ARO10</fullName>
    </submittedName>
</protein>
<evidence type="ECO:0000256" key="4">
    <source>
        <dbReference type="ARBA" id="ARBA00022793"/>
    </source>
</evidence>
<feature type="binding site" evidence="8">
    <location>
        <position position="538"/>
    </location>
    <ligand>
        <name>Mg(2+)</name>
        <dbReference type="ChEBI" id="CHEBI:18420"/>
    </ligand>
</feature>
<evidence type="ECO:0000259" key="12">
    <source>
        <dbReference type="Pfam" id="PF02776"/>
    </source>
</evidence>
<dbReference type="FunFam" id="3.40.50.970:FF:000024">
    <property type="entry name" value="Pyruvate decarboxylase isozyme"/>
    <property type="match status" value="1"/>
</dbReference>
<keyword evidence="4" id="KW-0210">Decarboxylase</keyword>
<evidence type="ECO:0000256" key="5">
    <source>
        <dbReference type="ARBA" id="ARBA00022842"/>
    </source>
</evidence>
<evidence type="ECO:0000256" key="3">
    <source>
        <dbReference type="ARBA" id="ARBA00022723"/>
    </source>
</evidence>
<dbReference type="PANTHER" id="PTHR43452:SF3">
    <property type="entry name" value="TRANSAMINATED AMINO ACID DECARBOXYLASE"/>
    <property type="match status" value="1"/>
</dbReference>
<dbReference type="GeneID" id="93651106"/>
<dbReference type="OrthoDB" id="308383at2759"/>
<dbReference type="InterPro" id="IPR012001">
    <property type="entry name" value="Thiamin_PyroP_enz_TPP-bd_dom"/>
</dbReference>
<dbReference type="GO" id="GO:0000287">
    <property type="term" value="F:magnesium ion binding"/>
    <property type="evidence" value="ECO:0007669"/>
    <property type="project" value="InterPro"/>
</dbReference>
<proteinExistence type="inferred from homology"/>
<evidence type="ECO:0000256" key="1">
    <source>
        <dbReference type="ARBA" id="ARBA00001964"/>
    </source>
</evidence>
<comment type="similarity">
    <text evidence="2 9">Belongs to the TPP enzyme family.</text>
</comment>
<evidence type="ECO:0000313" key="13">
    <source>
        <dbReference type="EMBL" id="KAG5420596.1"/>
    </source>
</evidence>
<dbReference type="CDD" id="cd02005">
    <property type="entry name" value="TPP_PDC_IPDC"/>
    <property type="match status" value="1"/>
</dbReference>
<feature type="domain" description="Thiamine pyrophosphate enzyme TPP-binding" evidence="11">
    <location>
        <begin position="460"/>
        <end position="545"/>
    </location>
</feature>
<gene>
    <name evidence="13" type="ORF">I9W82_002477</name>
</gene>
<keyword evidence="6 9" id="KW-0786">Thiamine pyrophosphate</keyword>
<dbReference type="AlphaFoldDB" id="A0A8H7ZIF4"/>
<dbReference type="PANTHER" id="PTHR43452">
    <property type="entry name" value="PYRUVATE DECARBOXYLASE"/>
    <property type="match status" value="1"/>
</dbReference>
<evidence type="ECO:0000259" key="10">
    <source>
        <dbReference type="Pfam" id="PF00205"/>
    </source>
</evidence>
<keyword evidence="3 8" id="KW-0479">Metal-binding</keyword>
<feature type="domain" description="Thiamine pyrophosphate enzyme N-terminal TPP-binding" evidence="12">
    <location>
        <begin position="44"/>
        <end position="139"/>
    </location>
</feature>
<evidence type="ECO:0000259" key="11">
    <source>
        <dbReference type="Pfam" id="PF02775"/>
    </source>
</evidence>
<dbReference type="Pfam" id="PF00205">
    <property type="entry name" value="TPP_enzyme_M"/>
    <property type="match status" value="1"/>
</dbReference>
<dbReference type="RefSeq" id="XP_067549712.1">
    <property type="nucleotide sequence ID" value="XM_067691336.1"/>
</dbReference>
<comment type="cofactor">
    <cofactor evidence="8">
        <name>Mg(2+)</name>
        <dbReference type="ChEBI" id="CHEBI:18420"/>
    </cofactor>
    <text evidence="8">Binds 1 Mg(2+) per subunit.</text>
</comment>
<evidence type="ECO:0000256" key="6">
    <source>
        <dbReference type="ARBA" id="ARBA00023052"/>
    </source>
</evidence>
<dbReference type="GO" id="GO:0005829">
    <property type="term" value="C:cytosol"/>
    <property type="evidence" value="ECO:0007669"/>
    <property type="project" value="TreeGrafter"/>
</dbReference>
<dbReference type="InterPro" id="IPR029061">
    <property type="entry name" value="THDP-binding"/>
</dbReference>
<dbReference type="InterPro" id="IPR011766">
    <property type="entry name" value="TPP_enzyme_TPP-bd"/>
</dbReference>
<feature type="binding site" evidence="8">
    <location>
        <position position="505"/>
    </location>
    <ligand>
        <name>Mg(2+)</name>
        <dbReference type="ChEBI" id="CHEBI:18420"/>
    </ligand>
</feature>
<dbReference type="SUPFAM" id="SSF52518">
    <property type="entry name" value="Thiamin diphosphate-binding fold (THDP-binding)"/>
    <property type="match status" value="2"/>
</dbReference>
<dbReference type="Pfam" id="PF02775">
    <property type="entry name" value="TPP_enzyme_C"/>
    <property type="match status" value="1"/>
</dbReference>
<dbReference type="GO" id="GO:0004737">
    <property type="term" value="F:pyruvate decarboxylase activity"/>
    <property type="evidence" value="ECO:0007669"/>
    <property type="project" value="TreeGrafter"/>
</dbReference>
<dbReference type="InterPro" id="IPR047214">
    <property type="entry name" value="TPP_PDC_IPDC"/>
</dbReference>
<name>A0A8H7ZIF4_9ASCO</name>
<evidence type="ECO:0000256" key="7">
    <source>
        <dbReference type="ARBA" id="ARBA00023239"/>
    </source>
</evidence>
<dbReference type="InterPro" id="IPR012000">
    <property type="entry name" value="Thiamin_PyroP_enz_cen_dom"/>
</dbReference>
<keyword evidence="7" id="KW-0456">Lyase</keyword>
<dbReference type="PIRSF" id="PIRSF036565">
    <property type="entry name" value="Pyruvt_ip_decrb"/>
    <property type="match status" value="1"/>
</dbReference>
<evidence type="ECO:0000256" key="9">
    <source>
        <dbReference type="RuleBase" id="RU362132"/>
    </source>
</evidence>
<comment type="cofactor">
    <cofactor evidence="1">
        <name>thiamine diphosphate</name>
        <dbReference type="ChEBI" id="CHEBI:58937"/>
    </cofactor>
</comment>
<comment type="caution">
    <text evidence="13">The sequence shown here is derived from an EMBL/GenBank/DDBJ whole genome shotgun (WGS) entry which is preliminary data.</text>
</comment>
<keyword evidence="5 8" id="KW-0460">Magnesium</keyword>